<name>A0ABQ5QYV5_9ACTN</name>
<keyword evidence="3" id="KW-1185">Reference proteome</keyword>
<dbReference type="Proteomes" id="UP001144280">
    <property type="component" value="Unassembled WGS sequence"/>
</dbReference>
<reference evidence="2" key="1">
    <citation type="submission" date="2022-12" db="EMBL/GenBank/DDBJ databases">
        <title>New Phytohabitans aurantiacus sp. RD004123 nov., an actinomycete isolated from soil.</title>
        <authorList>
            <person name="Triningsih D.W."/>
            <person name="Harunari E."/>
            <person name="Igarashi Y."/>
        </authorList>
    </citation>
    <scope>NUCLEOTIDE SEQUENCE</scope>
    <source>
        <strain evidence="2">RD004123</strain>
    </source>
</reference>
<sequence length="128" mass="13143">MSFLDKMSQGTRYSTRAANAVATVADGAPDKVLAFSAALFADQPAEGTDGLSDDEIAKLASDAGVPPEVVARFPELTFEPWVTASTGAVFDTGVTGTPTVKINGAVFRGYLYTAGPLTQAVTAAKGQP</sequence>
<dbReference type="InterPro" id="IPR036249">
    <property type="entry name" value="Thioredoxin-like_sf"/>
</dbReference>
<comment type="caution">
    <text evidence="2">The sequence shown here is derived from an EMBL/GenBank/DDBJ whole genome shotgun (WGS) entry which is preliminary data.</text>
</comment>
<dbReference type="InterPro" id="IPR012336">
    <property type="entry name" value="Thioredoxin-like_fold"/>
</dbReference>
<evidence type="ECO:0000259" key="1">
    <source>
        <dbReference type="Pfam" id="PF13462"/>
    </source>
</evidence>
<gene>
    <name evidence="2" type="ORF">Pa4123_50090</name>
</gene>
<dbReference type="SUPFAM" id="SSF52833">
    <property type="entry name" value="Thioredoxin-like"/>
    <property type="match status" value="1"/>
</dbReference>
<organism evidence="2 3">
    <name type="scientific">Phytohabitans aurantiacus</name>
    <dbReference type="NCBI Taxonomy" id="3016789"/>
    <lineage>
        <taxon>Bacteria</taxon>
        <taxon>Bacillati</taxon>
        <taxon>Actinomycetota</taxon>
        <taxon>Actinomycetes</taxon>
        <taxon>Micromonosporales</taxon>
        <taxon>Micromonosporaceae</taxon>
    </lineage>
</organism>
<accession>A0ABQ5QYV5</accession>
<evidence type="ECO:0000313" key="2">
    <source>
        <dbReference type="EMBL" id="GLH99733.1"/>
    </source>
</evidence>
<protein>
    <recommendedName>
        <fullName evidence="1">Thioredoxin-like fold domain-containing protein</fullName>
    </recommendedName>
</protein>
<proteinExistence type="predicted"/>
<dbReference type="Gene3D" id="3.40.30.10">
    <property type="entry name" value="Glutaredoxin"/>
    <property type="match status" value="1"/>
</dbReference>
<feature type="domain" description="Thioredoxin-like fold" evidence="1">
    <location>
        <begin position="12"/>
        <end position="108"/>
    </location>
</feature>
<dbReference type="Pfam" id="PF13462">
    <property type="entry name" value="Thioredoxin_4"/>
    <property type="match status" value="1"/>
</dbReference>
<dbReference type="RefSeq" id="WP_281899598.1">
    <property type="nucleotide sequence ID" value="NZ_BSDI01000027.1"/>
</dbReference>
<dbReference type="EMBL" id="BSDI01000027">
    <property type="protein sequence ID" value="GLH99733.1"/>
    <property type="molecule type" value="Genomic_DNA"/>
</dbReference>
<evidence type="ECO:0000313" key="3">
    <source>
        <dbReference type="Proteomes" id="UP001144280"/>
    </source>
</evidence>